<dbReference type="InterPro" id="IPR036097">
    <property type="entry name" value="HisK_dim/P_sf"/>
</dbReference>
<evidence type="ECO:0000259" key="11">
    <source>
        <dbReference type="PROSITE" id="PS50112"/>
    </source>
</evidence>
<dbReference type="Gene3D" id="3.40.190.10">
    <property type="entry name" value="Periplasmic binding protein-like II"/>
    <property type="match status" value="2"/>
</dbReference>
<dbReference type="SUPFAM" id="SSF55785">
    <property type="entry name" value="PYP-like sensor domain (PAS domain)"/>
    <property type="match status" value="1"/>
</dbReference>
<dbReference type="PROSITE" id="PS50113">
    <property type="entry name" value="PAC"/>
    <property type="match status" value="1"/>
</dbReference>
<dbReference type="Pfam" id="PF12974">
    <property type="entry name" value="Phosphonate-bd"/>
    <property type="match status" value="1"/>
</dbReference>
<dbReference type="InterPro" id="IPR000014">
    <property type="entry name" value="PAS"/>
</dbReference>
<dbReference type="EC" id="2.7.13.3" evidence="2"/>
<dbReference type="Pfam" id="PF02518">
    <property type="entry name" value="HATPase_c"/>
    <property type="match status" value="1"/>
</dbReference>
<keyword evidence="9" id="KW-0812">Transmembrane</keyword>
<evidence type="ECO:0000256" key="5">
    <source>
        <dbReference type="ARBA" id="ARBA00022741"/>
    </source>
</evidence>
<dbReference type="InterPro" id="IPR013767">
    <property type="entry name" value="PAS_fold"/>
</dbReference>
<dbReference type="EMBL" id="DRMS01000234">
    <property type="protein sequence ID" value="HFC92390.1"/>
    <property type="molecule type" value="Genomic_DNA"/>
</dbReference>
<evidence type="ECO:0000259" key="12">
    <source>
        <dbReference type="PROSITE" id="PS50113"/>
    </source>
</evidence>
<evidence type="ECO:0000256" key="4">
    <source>
        <dbReference type="ARBA" id="ARBA00022679"/>
    </source>
</evidence>
<dbReference type="InterPro" id="IPR005467">
    <property type="entry name" value="His_kinase_dom"/>
</dbReference>
<dbReference type="SMART" id="SM00091">
    <property type="entry name" value="PAS"/>
    <property type="match status" value="1"/>
</dbReference>
<evidence type="ECO:0000313" key="13">
    <source>
        <dbReference type="EMBL" id="HFC92390.1"/>
    </source>
</evidence>
<evidence type="ECO:0000256" key="3">
    <source>
        <dbReference type="ARBA" id="ARBA00022553"/>
    </source>
</evidence>
<dbReference type="SMART" id="SM00388">
    <property type="entry name" value="HisKA"/>
    <property type="match status" value="1"/>
</dbReference>
<feature type="domain" description="PAS" evidence="11">
    <location>
        <begin position="350"/>
        <end position="407"/>
    </location>
</feature>
<gene>
    <name evidence="13" type="ORF">ENJ51_06205</name>
</gene>
<dbReference type="Gene3D" id="3.30.450.20">
    <property type="entry name" value="PAS domain"/>
    <property type="match status" value="1"/>
</dbReference>
<evidence type="ECO:0000256" key="2">
    <source>
        <dbReference type="ARBA" id="ARBA00012438"/>
    </source>
</evidence>
<dbReference type="PANTHER" id="PTHR43065:SF46">
    <property type="entry name" value="C4-DICARBOXYLATE TRANSPORT SENSOR PROTEIN DCTB"/>
    <property type="match status" value="1"/>
</dbReference>
<dbReference type="Pfam" id="PF00512">
    <property type="entry name" value="HisKA"/>
    <property type="match status" value="1"/>
</dbReference>
<dbReference type="PROSITE" id="PS50112">
    <property type="entry name" value="PAS"/>
    <property type="match status" value="1"/>
</dbReference>
<proteinExistence type="predicted"/>
<dbReference type="GO" id="GO:0000155">
    <property type="term" value="F:phosphorelay sensor kinase activity"/>
    <property type="evidence" value="ECO:0007669"/>
    <property type="project" value="InterPro"/>
</dbReference>
<keyword evidence="9" id="KW-1133">Transmembrane helix</keyword>
<name>A0A7V2WV17_LEUMU</name>
<feature type="transmembrane region" description="Helical" evidence="9">
    <location>
        <begin position="315"/>
        <end position="337"/>
    </location>
</feature>
<comment type="caution">
    <text evidence="13">The sequence shown here is derived from an EMBL/GenBank/DDBJ whole genome shotgun (WGS) entry which is preliminary data.</text>
</comment>
<dbReference type="SMART" id="SM00086">
    <property type="entry name" value="PAC"/>
    <property type="match status" value="1"/>
</dbReference>
<dbReference type="GO" id="GO:0006355">
    <property type="term" value="P:regulation of DNA-templated transcription"/>
    <property type="evidence" value="ECO:0007669"/>
    <property type="project" value="InterPro"/>
</dbReference>
<dbReference type="CDD" id="cd00082">
    <property type="entry name" value="HisKA"/>
    <property type="match status" value="1"/>
</dbReference>
<keyword evidence="4" id="KW-0808">Transferase</keyword>
<dbReference type="InterPro" id="IPR003661">
    <property type="entry name" value="HisK_dim/P_dom"/>
</dbReference>
<comment type="catalytic activity">
    <reaction evidence="1">
        <text>ATP + protein L-histidine = ADP + protein N-phospho-L-histidine.</text>
        <dbReference type="EC" id="2.7.13.3"/>
    </reaction>
</comment>
<reference evidence="13" key="1">
    <citation type="journal article" date="2020" name="mSystems">
        <title>Genome- and Community-Level Interaction Insights into Carbon Utilization and Element Cycling Functions of Hydrothermarchaeota in Hydrothermal Sediment.</title>
        <authorList>
            <person name="Zhou Z."/>
            <person name="Liu Y."/>
            <person name="Xu W."/>
            <person name="Pan J."/>
            <person name="Luo Z.H."/>
            <person name="Li M."/>
        </authorList>
    </citation>
    <scope>NUCLEOTIDE SEQUENCE [LARGE SCALE GENOMIC DNA]</scope>
    <source>
        <strain evidence="13">HyVt-493</strain>
    </source>
</reference>
<dbReference type="Proteomes" id="UP000885750">
    <property type="component" value="Unassembled WGS sequence"/>
</dbReference>
<evidence type="ECO:0000256" key="1">
    <source>
        <dbReference type="ARBA" id="ARBA00000085"/>
    </source>
</evidence>
<dbReference type="NCBIfam" id="TIGR00229">
    <property type="entry name" value="sensory_box"/>
    <property type="match status" value="1"/>
</dbReference>
<evidence type="ECO:0000256" key="6">
    <source>
        <dbReference type="ARBA" id="ARBA00022777"/>
    </source>
</evidence>
<dbReference type="SMART" id="SM00387">
    <property type="entry name" value="HATPase_c"/>
    <property type="match status" value="1"/>
</dbReference>
<evidence type="ECO:0000256" key="7">
    <source>
        <dbReference type="ARBA" id="ARBA00022840"/>
    </source>
</evidence>
<organism evidence="13">
    <name type="scientific">Leucothrix mucor</name>
    <dbReference type="NCBI Taxonomy" id="45248"/>
    <lineage>
        <taxon>Bacteria</taxon>
        <taxon>Pseudomonadati</taxon>
        <taxon>Pseudomonadota</taxon>
        <taxon>Gammaproteobacteria</taxon>
        <taxon>Thiotrichales</taxon>
        <taxon>Thiotrichaceae</taxon>
        <taxon>Leucothrix</taxon>
    </lineage>
</organism>
<protein>
    <recommendedName>
        <fullName evidence="2">histidine kinase</fullName>
        <ecNumber evidence="2">2.7.13.3</ecNumber>
    </recommendedName>
</protein>
<dbReference type="InterPro" id="IPR001610">
    <property type="entry name" value="PAC"/>
</dbReference>
<feature type="domain" description="PAC" evidence="12">
    <location>
        <begin position="423"/>
        <end position="481"/>
    </location>
</feature>
<dbReference type="InterPro" id="IPR004358">
    <property type="entry name" value="Sig_transdc_His_kin-like_C"/>
</dbReference>
<accession>A0A7V2WV17</accession>
<dbReference type="SUPFAM" id="SSF47384">
    <property type="entry name" value="Homodimeric domain of signal transducing histidine kinase"/>
    <property type="match status" value="1"/>
</dbReference>
<keyword evidence="7" id="KW-0067">ATP-binding</keyword>
<dbReference type="PROSITE" id="PS50109">
    <property type="entry name" value="HIS_KIN"/>
    <property type="match status" value="1"/>
</dbReference>
<dbReference type="InterPro" id="IPR035965">
    <property type="entry name" value="PAS-like_dom_sf"/>
</dbReference>
<dbReference type="InterPro" id="IPR000700">
    <property type="entry name" value="PAS-assoc_C"/>
</dbReference>
<dbReference type="InterPro" id="IPR003594">
    <property type="entry name" value="HATPase_dom"/>
</dbReference>
<dbReference type="Gene3D" id="1.10.287.130">
    <property type="match status" value="1"/>
</dbReference>
<dbReference type="AlphaFoldDB" id="A0A7V2WV17"/>
<evidence type="ECO:0000259" key="10">
    <source>
        <dbReference type="PROSITE" id="PS50109"/>
    </source>
</evidence>
<evidence type="ECO:0000256" key="8">
    <source>
        <dbReference type="ARBA" id="ARBA00023012"/>
    </source>
</evidence>
<dbReference type="PANTHER" id="PTHR43065">
    <property type="entry name" value="SENSOR HISTIDINE KINASE"/>
    <property type="match status" value="1"/>
</dbReference>
<dbReference type="SUPFAM" id="SSF53850">
    <property type="entry name" value="Periplasmic binding protein-like II"/>
    <property type="match status" value="1"/>
</dbReference>
<keyword evidence="8" id="KW-0902">Two-component regulatory system</keyword>
<sequence length="728" mass="81943">MHLKAIILLFILLGSFFTYVKAQAINHTPFVKIGVLSHRGDEKTLKMWNPTANYLIAKLPQYDFEIVPLDFDAVEPAVKAGAVDFILVNSGIYVNLEAKYNITRLATMINLRNNAPYSIFGGVIFTRSDRDDIQTLEDTQGKSFMAVDETSLGGFQMAWRELDAIDINPYDDFSQLKFGGIHDKVVMAVVKGDIDVGTVRTDILERMSNAGRIDMDELKIINPQQHKKFPSLHSTRLYPEWPFSQLEHTDSELARQVAVALFKMPKTDPALKAGKYAGWSIPFDYHEVHALFKQLKLPPYASLAQLTITEAIKRYWYWVIASMTALLALLGLTSFVVRHNQELRYAQLRMERQHQLINESVADGIYGVDLVGNCTFMNRAMTEMTGWESEDLIGKNQHLILHHTHEDGSPFPRTTCPVYQSSFDNQPRFVADDIFWKKDGAYINVEYSCTPLRGLRGETRGSVVVFRDITARKQAQKHAEEHQLQLAHVGRLSTLGEMASGIAHELNQPLTAISTNARACIRLLEADKGNAESCADVMEKIASQAERAGGVIQHIRHFTHKELPNIKPAKLKSMLNVVLDLVDREIKSKKIILILDLDTKAPWVLAQDIQVEQVILNLVRNAIESLESMPKEKRQLIIKTSVMPQGKVEIRVTDTGRGIKKVIQEQLFEPFMTTKDNGMGLGLSISQGIIEAHGSQIKVETPIGHSGVSFYFSLLQSSAKEVEEMKYA</sequence>
<keyword evidence="9" id="KW-0472">Membrane</keyword>
<keyword evidence="3" id="KW-0597">Phosphoprotein</keyword>
<dbReference type="SUPFAM" id="SSF55874">
    <property type="entry name" value="ATPase domain of HSP90 chaperone/DNA topoisomerase II/histidine kinase"/>
    <property type="match status" value="1"/>
</dbReference>
<keyword evidence="6" id="KW-0418">Kinase</keyword>
<dbReference type="Gene3D" id="3.30.565.10">
    <property type="entry name" value="Histidine kinase-like ATPase, C-terminal domain"/>
    <property type="match status" value="1"/>
</dbReference>
<dbReference type="Pfam" id="PF00989">
    <property type="entry name" value="PAS"/>
    <property type="match status" value="1"/>
</dbReference>
<dbReference type="PRINTS" id="PR00344">
    <property type="entry name" value="BCTRLSENSOR"/>
</dbReference>
<feature type="domain" description="Histidine kinase" evidence="10">
    <location>
        <begin position="501"/>
        <end position="718"/>
    </location>
</feature>
<dbReference type="GO" id="GO:0005524">
    <property type="term" value="F:ATP binding"/>
    <property type="evidence" value="ECO:0007669"/>
    <property type="project" value="UniProtKB-KW"/>
</dbReference>
<keyword evidence="5" id="KW-0547">Nucleotide-binding</keyword>
<dbReference type="InterPro" id="IPR036890">
    <property type="entry name" value="HATPase_C_sf"/>
</dbReference>
<dbReference type="CDD" id="cd00130">
    <property type="entry name" value="PAS"/>
    <property type="match status" value="1"/>
</dbReference>
<evidence type="ECO:0000256" key="9">
    <source>
        <dbReference type="SAM" id="Phobius"/>
    </source>
</evidence>